<evidence type="ECO:0000313" key="3">
    <source>
        <dbReference type="EMBL" id="ETW97551.1"/>
    </source>
</evidence>
<proteinExistence type="predicted"/>
<feature type="non-terminal residue" evidence="3">
    <location>
        <position position="227"/>
    </location>
</feature>
<dbReference type="InterPro" id="IPR012296">
    <property type="entry name" value="Nuclease_put_TT1808"/>
</dbReference>
<dbReference type="Proteomes" id="UP000019140">
    <property type="component" value="Unassembled WGS sequence"/>
</dbReference>
<dbReference type="SUPFAM" id="SSF52980">
    <property type="entry name" value="Restriction endonuclease-like"/>
    <property type="match status" value="1"/>
</dbReference>
<name>W4LJM2_9BACT</name>
<comment type="caution">
    <text evidence="3">The sequence shown here is derived from an EMBL/GenBank/DDBJ whole genome shotgun (WGS) entry which is preliminary data.</text>
</comment>
<dbReference type="AlphaFoldDB" id="W4LJM2"/>
<dbReference type="InterPro" id="IPR011335">
    <property type="entry name" value="Restrct_endonuc-II-like"/>
</dbReference>
<accession>W4LJM2</accession>
<evidence type="ECO:0000259" key="2">
    <source>
        <dbReference type="Pfam" id="PF05685"/>
    </source>
</evidence>
<dbReference type="PANTHER" id="PTHR33352:SF2">
    <property type="entry name" value="SLL0995 PROTEIN"/>
    <property type="match status" value="1"/>
</dbReference>
<feature type="coiled-coil region" evidence="1">
    <location>
        <begin position="190"/>
        <end position="224"/>
    </location>
</feature>
<keyword evidence="4" id="KW-1185">Reference proteome</keyword>
<evidence type="ECO:0000256" key="1">
    <source>
        <dbReference type="SAM" id="Coils"/>
    </source>
</evidence>
<dbReference type="HOGENOM" id="CLU_075279_0_0_7"/>
<keyword evidence="1" id="KW-0175">Coiled coil</keyword>
<organism evidence="3 4">
    <name type="scientific">Candidatus Entotheonella gemina</name>
    <dbReference type="NCBI Taxonomy" id="1429439"/>
    <lineage>
        <taxon>Bacteria</taxon>
        <taxon>Pseudomonadati</taxon>
        <taxon>Nitrospinota/Tectimicrobiota group</taxon>
        <taxon>Candidatus Tectimicrobiota</taxon>
        <taxon>Candidatus Entotheonellia</taxon>
        <taxon>Candidatus Entotheonellales</taxon>
        <taxon>Candidatus Entotheonellaceae</taxon>
        <taxon>Candidatus Entotheonella</taxon>
    </lineage>
</organism>
<feature type="domain" description="Putative restriction endonuclease" evidence="2">
    <location>
        <begin position="42"/>
        <end position="149"/>
    </location>
</feature>
<gene>
    <name evidence="3" type="ORF">ETSY2_44425</name>
</gene>
<evidence type="ECO:0000313" key="4">
    <source>
        <dbReference type="Proteomes" id="UP000019140"/>
    </source>
</evidence>
<dbReference type="InterPro" id="IPR008538">
    <property type="entry name" value="Uma2"/>
</dbReference>
<dbReference type="EMBL" id="AZHX01002045">
    <property type="protein sequence ID" value="ETW97551.1"/>
    <property type="molecule type" value="Genomic_DNA"/>
</dbReference>
<dbReference type="PANTHER" id="PTHR33352">
    <property type="entry name" value="SLR1095 PROTEIN"/>
    <property type="match status" value="1"/>
</dbReference>
<reference evidence="3 4" key="1">
    <citation type="journal article" date="2014" name="Nature">
        <title>An environmental bacterial taxon with a large and distinct metabolic repertoire.</title>
        <authorList>
            <person name="Wilson M.C."/>
            <person name="Mori T."/>
            <person name="Ruckert C."/>
            <person name="Uria A.R."/>
            <person name="Helf M.J."/>
            <person name="Takada K."/>
            <person name="Gernert C."/>
            <person name="Steffens U.A."/>
            <person name="Heycke N."/>
            <person name="Schmitt S."/>
            <person name="Rinke C."/>
            <person name="Helfrich E.J."/>
            <person name="Brachmann A.O."/>
            <person name="Gurgui C."/>
            <person name="Wakimoto T."/>
            <person name="Kracht M."/>
            <person name="Crusemann M."/>
            <person name="Hentschel U."/>
            <person name="Abe I."/>
            <person name="Matsunaga S."/>
            <person name="Kalinowski J."/>
            <person name="Takeyama H."/>
            <person name="Piel J."/>
        </authorList>
    </citation>
    <scope>NUCLEOTIDE SEQUENCE [LARGE SCALE GENOMIC DNA]</scope>
    <source>
        <strain evidence="4">TSY2</strain>
    </source>
</reference>
<dbReference type="Pfam" id="PF05685">
    <property type="entry name" value="Uma2"/>
    <property type="match status" value="1"/>
</dbReference>
<dbReference type="Gene3D" id="3.90.1570.10">
    <property type="entry name" value="tt1808, chain A"/>
    <property type="match status" value="1"/>
</dbReference>
<dbReference type="CDD" id="cd06260">
    <property type="entry name" value="DUF820-like"/>
    <property type="match status" value="1"/>
</dbReference>
<protein>
    <recommendedName>
        <fullName evidence="2">Putative restriction endonuclease domain-containing protein</fullName>
    </recommendedName>
</protein>
<sequence length="227" mass="26410">MRHSVRDKTIEYPDSDGRPMADNTLQFQWIVTLKEGIEVLFRDDPDVFVAGDLLWYPVEDNPDISIAPDVLVAFGRPQGYRGSYRQWMEDGIAPQVVFEVRSPGNREPEMNRKLRFYDDYGVEEYYLYDPHRHTFAGWRRTNAGLEQIPDIDNWVSPRLGIRFELRGEVFTVIRSDGNRFLTFGEMDAERTLAEQERQQALVQAEQAQQRAERLAAQLRALGIEPEV</sequence>